<protein>
    <submittedName>
        <fullName evidence="1">Uncharacterized protein</fullName>
    </submittedName>
</protein>
<evidence type="ECO:0000313" key="1">
    <source>
        <dbReference type="EMBL" id="JAH30153.1"/>
    </source>
</evidence>
<name>A0A0E9RP55_ANGAN</name>
<organism evidence="1">
    <name type="scientific">Anguilla anguilla</name>
    <name type="common">European freshwater eel</name>
    <name type="synonym">Muraena anguilla</name>
    <dbReference type="NCBI Taxonomy" id="7936"/>
    <lineage>
        <taxon>Eukaryota</taxon>
        <taxon>Metazoa</taxon>
        <taxon>Chordata</taxon>
        <taxon>Craniata</taxon>
        <taxon>Vertebrata</taxon>
        <taxon>Euteleostomi</taxon>
        <taxon>Actinopterygii</taxon>
        <taxon>Neopterygii</taxon>
        <taxon>Teleostei</taxon>
        <taxon>Anguilliformes</taxon>
        <taxon>Anguillidae</taxon>
        <taxon>Anguilla</taxon>
    </lineage>
</organism>
<proteinExistence type="predicted"/>
<dbReference type="AlphaFoldDB" id="A0A0E9RP55"/>
<accession>A0A0E9RP55</accession>
<dbReference type="EMBL" id="GBXM01078424">
    <property type="protein sequence ID" value="JAH30153.1"/>
    <property type="molecule type" value="Transcribed_RNA"/>
</dbReference>
<reference evidence="1" key="1">
    <citation type="submission" date="2014-11" db="EMBL/GenBank/DDBJ databases">
        <authorList>
            <person name="Amaro Gonzalez C."/>
        </authorList>
    </citation>
    <scope>NUCLEOTIDE SEQUENCE</scope>
</reference>
<reference evidence="1" key="2">
    <citation type="journal article" date="2015" name="Fish Shellfish Immunol.">
        <title>Early steps in the European eel (Anguilla anguilla)-Vibrio vulnificus interaction in the gills: Role of the RtxA13 toxin.</title>
        <authorList>
            <person name="Callol A."/>
            <person name="Pajuelo D."/>
            <person name="Ebbesson L."/>
            <person name="Teles M."/>
            <person name="MacKenzie S."/>
            <person name="Amaro C."/>
        </authorList>
    </citation>
    <scope>NUCLEOTIDE SEQUENCE</scope>
</reference>
<sequence length="23" mass="2618">MTQCFVSSACILYGFAELFLFNL</sequence>